<dbReference type="Pfam" id="PF01471">
    <property type="entry name" value="PG_binding_1"/>
    <property type="match status" value="1"/>
</dbReference>
<dbReference type="InterPro" id="IPR005490">
    <property type="entry name" value="LD_TPept_cat_dom"/>
</dbReference>
<evidence type="ECO:0000256" key="4">
    <source>
        <dbReference type="ARBA" id="ARBA00022984"/>
    </source>
</evidence>
<protein>
    <recommendedName>
        <fullName evidence="6">L,D-TPase catalytic domain-containing protein</fullName>
    </recommendedName>
</protein>
<dbReference type="Gene3D" id="2.40.440.10">
    <property type="entry name" value="L,D-transpeptidase catalytic domain-like"/>
    <property type="match status" value="1"/>
</dbReference>
<evidence type="ECO:0000259" key="6">
    <source>
        <dbReference type="PROSITE" id="PS52029"/>
    </source>
</evidence>
<dbReference type="EMBL" id="FPHI01000015">
    <property type="protein sequence ID" value="SFV57214.1"/>
    <property type="molecule type" value="Genomic_DNA"/>
</dbReference>
<feature type="domain" description="L,D-TPase catalytic" evidence="6">
    <location>
        <begin position="253"/>
        <end position="431"/>
    </location>
</feature>
<dbReference type="PANTHER" id="PTHR41533:SF2">
    <property type="entry name" value="BLR7131 PROTEIN"/>
    <property type="match status" value="1"/>
</dbReference>
<evidence type="ECO:0000256" key="1">
    <source>
        <dbReference type="ARBA" id="ARBA00004752"/>
    </source>
</evidence>
<dbReference type="InterPro" id="IPR045380">
    <property type="entry name" value="LD_TPept_scaffold_dom"/>
</dbReference>
<dbReference type="InterPro" id="IPR036366">
    <property type="entry name" value="PGBDSf"/>
</dbReference>
<dbReference type="Gene3D" id="1.10.101.10">
    <property type="entry name" value="PGBD-like superfamily/PGBD"/>
    <property type="match status" value="1"/>
</dbReference>
<dbReference type="InterPro" id="IPR052905">
    <property type="entry name" value="LD-transpeptidase_YkuD-like"/>
</dbReference>
<proteinExistence type="predicted"/>
<accession>A0A1W1BUQ2</accession>
<dbReference type="Pfam" id="PF20142">
    <property type="entry name" value="Scaffold"/>
    <property type="match status" value="1"/>
</dbReference>
<dbReference type="CDD" id="cd16913">
    <property type="entry name" value="YkuD_like"/>
    <property type="match status" value="1"/>
</dbReference>
<dbReference type="PROSITE" id="PS52029">
    <property type="entry name" value="LD_TPASE"/>
    <property type="match status" value="1"/>
</dbReference>
<dbReference type="SUPFAM" id="SSF141523">
    <property type="entry name" value="L,D-transpeptidase catalytic domain-like"/>
    <property type="match status" value="1"/>
</dbReference>
<dbReference type="InterPro" id="IPR036365">
    <property type="entry name" value="PGBD-like_sf"/>
</dbReference>
<dbReference type="GO" id="GO:0009252">
    <property type="term" value="P:peptidoglycan biosynthetic process"/>
    <property type="evidence" value="ECO:0007669"/>
    <property type="project" value="UniProtKB-UniPathway"/>
</dbReference>
<dbReference type="UniPathway" id="UPA00219"/>
<comment type="pathway">
    <text evidence="1">Cell wall biogenesis; peptidoglycan biosynthesis.</text>
</comment>
<keyword evidence="3" id="KW-0133">Cell shape</keyword>
<keyword evidence="2" id="KW-0808">Transferase</keyword>
<evidence type="ECO:0000313" key="7">
    <source>
        <dbReference type="EMBL" id="SFV57214.1"/>
    </source>
</evidence>
<dbReference type="AlphaFoldDB" id="A0A1W1BUQ2"/>
<dbReference type="PANTHER" id="PTHR41533">
    <property type="entry name" value="L,D-TRANSPEPTIDASE HI_1667-RELATED"/>
    <property type="match status" value="1"/>
</dbReference>
<dbReference type="Pfam" id="PF03734">
    <property type="entry name" value="YkuD"/>
    <property type="match status" value="1"/>
</dbReference>
<evidence type="ECO:0000256" key="5">
    <source>
        <dbReference type="ARBA" id="ARBA00023316"/>
    </source>
</evidence>
<evidence type="ECO:0000256" key="2">
    <source>
        <dbReference type="ARBA" id="ARBA00022679"/>
    </source>
</evidence>
<sequence>MGEEHLSTTAEALLDEIGEDKTLSDLSPLKQDAFAFRQQAESLYITEGTLKEKIRLEFKISQLYWAYAKYRLYGGIDWRKFDLQLHTLKKRGINAAWVTYRPEFTPISLLGQVISGNGLSEMFAKSKPHEYHYDALEQALCQYRQIANQGGWKPLFFRGRLKPGRAYKIIPALRERLRLSGDYQGCEAPESNLYDTCLKKAVIRFQKRHGLVAKGVIGKTTRKALNVPVEVRIKTIQLNLDRIKWLHQHHAQRSITINIPAFRLFFEEEGVLIQTMRVITGRIKNPTPVFSNIVETIVLNPSWNIPKSIIQKEMIPKLLRDPNAMAKRGIEIHKGWGKNAMKIQGGAVDWTRYRYSKIMPFHFAQVPGYRNALGKVKFLFPNRFSVYMHDTPTKRLFKRNIRAFSHGCIRLQKPRELLKTFSSFNDSIDFQKSQKRLKGNKKAYLKLDNQVPVDIVYLTAYVDYDGVLNFRKDIYGYDKMQLRFYRNW</sequence>
<gene>
    <name evidence="7" type="ORF">MNB_SV-3-1355</name>
</gene>
<organism evidence="7">
    <name type="scientific">hydrothermal vent metagenome</name>
    <dbReference type="NCBI Taxonomy" id="652676"/>
    <lineage>
        <taxon>unclassified sequences</taxon>
        <taxon>metagenomes</taxon>
        <taxon>ecological metagenomes</taxon>
    </lineage>
</organism>
<dbReference type="GO" id="GO:0071555">
    <property type="term" value="P:cell wall organization"/>
    <property type="evidence" value="ECO:0007669"/>
    <property type="project" value="UniProtKB-KW"/>
</dbReference>
<keyword evidence="4" id="KW-0573">Peptidoglycan synthesis</keyword>
<dbReference type="InterPro" id="IPR038063">
    <property type="entry name" value="Transpep_catalytic_dom"/>
</dbReference>
<dbReference type="SUPFAM" id="SSF47090">
    <property type="entry name" value="PGBD-like"/>
    <property type="match status" value="1"/>
</dbReference>
<dbReference type="GO" id="GO:0016740">
    <property type="term" value="F:transferase activity"/>
    <property type="evidence" value="ECO:0007669"/>
    <property type="project" value="UniProtKB-KW"/>
</dbReference>
<evidence type="ECO:0000256" key="3">
    <source>
        <dbReference type="ARBA" id="ARBA00022960"/>
    </source>
</evidence>
<keyword evidence="5" id="KW-0961">Cell wall biogenesis/degradation</keyword>
<dbReference type="InterPro" id="IPR002477">
    <property type="entry name" value="Peptidoglycan-bd-like"/>
</dbReference>
<reference evidence="7" key="1">
    <citation type="submission" date="2016-10" db="EMBL/GenBank/DDBJ databases">
        <authorList>
            <person name="de Groot N.N."/>
        </authorList>
    </citation>
    <scope>NUCLEOTIDE SEQUENCE</scope>
</reference>
<name>A0A1W1BUQ2_9ZZZZ</name>
<dbReference type="GO" id="GO:0008360">
    <property type="term" value="P:regulation of cell shape"/>
    <property type="evidence" value="ECO:0007669"/>
    <property type="project" value="UniProtKB-KW"/>
</dbReference>